<evidence type="ECO:0000313" key="2">
    <source>
        <dbReference type="Proteomes" id="UP001165297"/>
    </source>
</evidence>
<proteinExistence type="predicted"/>
<reference evidence="1" key="1">
    <citation type="submission" date="2021-10" db="EMBL/GenBank/DDBJ databases">
        <authorList>
            <person name="Dean J.D."/>
            <person name="Kim M.K."/>
            <person name="Newey C.N."/>
            <person name="Stoker T.S."/>
            <person name="Thompson D.W."/>
            <person name="Grose J.H."/>
        </authorList>
    </citation>
    <scope>NUCLEOTIDE SEQUENCE</scope>
    <source>
        <strain evidence="1">BT635</strain>
    </source>
</reference>
<dbReference type="RefSeq" id="WP_226189751.1">
    <property type="nucleotide sequence ID" value="NZ_JAJADQ010000014.1"/>
</dbReference>
<dbReference type="EMBL" id="JAJADQ010000014">
    <property type="protein sequence ID" value="MCB2380092.1"/>
    <property type="molecule type" value="Genomic_DNA"/>
</dbReference>
<protein>
    <recommendedName>
        <fullName evidence="3">DUF4136 domain-containing protein</fullName>
    </recommendedName>
</protein>
<dbReference type="Proteomes" id="UP001165297">
    <property type="component" value="Unassembled WGS sequence"/>
</dbReference>
<evidence type="ECO:0008006" key="3">
    <source>
        <dbReference type="Google" id="ProtNLM"/>
    </source>
</evidence>
<evidence type="ECO:0000313" key="1">
    <source>
        <dbReference type="EMBL" id="MCB2380092.1"/>
    </source>
</evidence>
<comment type="caution">
    <text evidence="1">The sequence shown here is derived from an EMBL/GenBank/DDBJ whole genome shotgun (WGS) entry which is preliminary data.</text>
</comment>
<name>A0ABS8AJB1_9BACT</name>
<keyword evidence="2" id="KW-1185">Reference proteome</keyword>
<accession>A0ABS8AJB1</accession>
<organism evidence="1 2">
    <name type="scientific">Hymenobacter nitidus</name>
    <dbReference type="NCBI Taxonomy" id="2880929"/>
    <lineage>
        <taxon>Bacteria</taxon>
        <taxon>Pseudomonadati</taxon>
        <taxon>Bacteroidota</taxon>
        <taxon>Cytophagia</taxon>
        <taxon>Cytophagales</taxon>
        <taxon>Hymenobacteraceae</taxon>
        <taxon>Hymenobacter</taxon>
    </lineage>
</organism>
<sequence length="191" mass="21942">MRALLLLACAFLFGCAGSYKPLKGWSPWLSAGSPVIHCYGRLLASDEEIRYALRLLWERYPENRITAADMREMSAFYNASSYHYDTINHQTGRPFTEEDAFRHQLKGDYKKPRYTWGLKTANNRIICSLGIANANELCLQSVTFLPVTKTGGNWELTREERARAQTWFEEDILAKLSALIKETRKKVRVQG</sequence>
<dbReference type="PROSITE" id="PS51257">
    <property type="entry name" value="PROKAR_LIPOPROTEIN"/>
    <property type="match status" value="1"/>
</dbReference>
<gene>
    <name evidence="1" type="ORF">LGH70_21030</name>
</gene>